<sequence>MLSTITLELRSLRTLVQELRVENAALRKQLAQQHPSSSLIHSDDLHANTTPTPLPNKRKAPDTEEPATLSSQPPTASAPISPVQPVVPQQQLHETIQTVLEQQLPITLEQAIAPTLERSLDSILTAKLEHQLTLMLDGKLEARATNIQNNLEATLSSLLASYNSRVTELERCTHRARSHSHQKPYGSINQDGHLTKAFDNVLHSSIFAALATLNVSTRTYRYIRNFLRTRQPHSRSTICLHLPSLSVGKGHHRGRSSLHSFSTWPCFTFRHF</sequence>
<gene>
    <name evidence="2" type="ORF">HPB51_004118</name>
</gene>
<feature type="region of interest" description="Disordered" evidence="1">
    <location>
        <begin position="32"/>
        <end position="82"/>
    </location>
</feature>
<reference evidence="2" key="1">
    <citation type="journal article" date="2020" name="Cell">
        <title>Large-Scale Comparative Analyses of Tick Genomes Elucidate Their Genetic Diversity and Vector Capacities.</title>
        <authorList>
            <consortium name="Tick Genome and Microbiome Consortium (TIGMIC)"/>
            <person name="Jia N."/>
            <person name="Wang J."/>
            <person name="Shi W."/>
            <person name="Du L."/>
            <person name="Sun Y."/>
            <person name="Zhan W."/>
            <person name="Jiang J.F."/>
            <person name="Wang Q."/>
            <person name="Zhang B."/>
            <person name="Ji P."/>
            <person name="Bell-Sakyi L."/>
            <person name="Cui X.M."/>
            <person name="Yuan T.T."/>
            <person name="Jiang B.G."/>
            <person name="Yang W.F."/>
            <person name="Lam T.T."/>
            <person name="Chang Q.C."/>
            <person name="Ding S.J."/>
            <person name="Wang X.J."/>
            <person name="Zhu J.G."/>
            <person name="Ruan X.D."/>
            <person name="Zhao L."/>
            <person name="Wei J.T."/>
            <person name="Ye R.Z."/>
            <person name="Que T.C."/>
            <person name="Du C.H."/>
            <person name="Zhou Y.H."/>
            <person name="Cheng J.X."/>
            <person name="Dai P.F."/>
            <person name="Guo W.B."/>
            <person name="Han X.H."/>
            <person name="Huang E.J."/>
            <person name="Li L.F."/>
            <person name="Wei W."/>
            <person name="Gao Y.C."/>
            <person name="Liu J.Z."/>
            <person name="Shao H.Z."/>
            <person name="Wang X."/>
            <person name="Wang C.C."/>
            <person name="Yang T.C."/>
            <person name="Huo Q.B."/>
            <person name="Li W."/>
            <person name="Chen H.Y."/>
            <person name="Chen S.E."/>
            <person name="Zhou L.G."/>
            <person name="Ni X.B."/>
            <person name="Tian J.H."/>
            <person name="Sheng Y."/>
            <person name="Liu T."/>
            <person name="Pan Y.S."/>
            <person name="Xia L.Y."/>
            <person name="Li J."/>
            <person name="Zhao F."/>
            <person name="Cao W.C."/>
        </authorList>
    </citation>
    <scope>NUCLEOTIDE SEQUENCE</scope>
    <source>
        <strain evidence="2">Rmic-2018</strain>
    </source>
</reference>
<dbReference type="AlphaFoldDB" id="A0A9J6DKM2"/>
<protein>
    <submittedName>
        <fullName evidence="2">Uncharacterized protein</fullName>
    </submittedName>
</protein>
<proteinExistence type="predicted"/>
<evidence type="ECO:0000313" key="2">
    <source>
        <dbReference type="EMBL" id="KAH8022741.1"/>
    </source>
</evidence>
<keyword evidence="3" id="KW-1185">Reference proteome</keyword>
<dbReference type="EMBL" id="JABSTU010000008">
    <property type="protein sequence ID" value="KAH8022741.1"/>
    <property type="molecule type" value="Genomic_DNA"/>
</dbReference>
<comment type="caution">
    <text evidence="2">The sequence shown here is derived from an EMBL/GenBank/DDBJ whole genome shotgun (WGS) entry which is preliminary data.</text>
</comment>
<reference evidence="2" key="2">
    <citation type="submission" date="2021-09" db="EMBL/GenBank/DDBJ databases">
        <authorList>
            <person name="Jia N."/>
            <person name="Wang J."/>
            <person name="Shi W."/>
            <person name="Du L."/>
            <person name="Sun Y."/>
            <person name="Zhan W."/>
            <person name="Jiang J."/>
            <person name="Wang Q."/>
            <person name="Zhang B."/>
            <person name="Ji P."/>
            <person name="Sakyi L.B."/>
            <person name="Cui X."/>
            <person name="Yuan T."/>
            <person name="Jiang B."/>
            <person name="Yang W."/>
            <person name="Lam T.T.-Y."/>
            <person name="Chang Q."/>
            <person name="Ding S."/>
            <person name="Wang X."/>
            <person name="Zhu J."/>
            <person name="Ruan X."/>
            <person name="Zhao L."/>
            <person name="Wei J."/>
            <person name="Que T."/>
            <person name="Du C."/>
            <person name="Cheng J."/>
            <person name="Dai P."/>
            <person name="Han X."/>
            <person name="Huang E."/>
            <person name="Gao Y."/>
            <person name="Liu J."/>
            <person name="Shao H."/>
            <person name="Ye R."/>
            <person name="Li L."/>
            <person name="Wei W."/>
            <person name="Wang X."/>
            <person name="Wang C."/>
            <person name="Huo Q."/>
            <person name="Li W."/>
            <person name="Guo W."/>
            <person name="Chen H."/>
            <person name="Chen S."/>
            <person name="Zhou L."/>
            <person name="Zhou L."/>
            <person name="Ni X."/>
            <person name="Tian J."/>
            <person name="Zhou Y."/>
            <person name="Sheng Y."/>
            <person name="Liu T."/>
            <person name="Pan Y."/>
            <person name="Xia L."/>
            <person name="Li J."/>
            <person name="Zhao F."/>
            <person name="Cao W."/>
        </authorList>
    </citation>
    <scope>NUCLEOTIDE SEQUENCE</scope>
    <source>
        <strain evidence="2">Rmic-2018</strain>
        <tissue evidence="2">Larvae</tissue>
    </source>
</reference>
<evidence type="ECO:0000256" key="1">
    <source>
        <dbReference type="SAM" id="MobiDB-lite"/>
    </source>
</evidence>
<evidence type="ECO:0000313" key="3">
    <source>
        <dbReference type="Proteomes" id="UP000821866"/>
    </source>
</evidence>
<dbReference type="Proteomes" id="UP000821866">
    <property type="component" value="Chromosome 6"/>
</dbReference>
<organism evidence="2 3">
    <name type="scientific">Rhipicephalus microplus</name>
    <name type="common">Cattle tick</name>
    <name type="synonym">Boophilus microplus</name>
    <dbReference type="NCBI Taxonomy" id="6941"/>
    <lineage>
        <taxon>Eukaryota</taxon>
        <taxon>Metazoa</taxon>
        <taxon>Ecdysozoa</taxon>
        <taxon>Arthropoda</taxon>
        <taxon>Chelicerata</taxon>
        <taxon>Arachnida</taxon>
        <taxon>Acari</taxon>
        <taxon>Parasitiformes</taxon>
        <taxon>Ixodida</taxon>
        <taxon>Ixodoidea</taxon>
        <taxon>Ixodidae</taxon>
        <taxon>Rhipicephalinae</taxon>
        <taxon>Rhipicephalus</taxon>
        <taxon>Boophilus</taxon>
    </lineage>
</organism>
<accession>A0A9J6DKM2</accession>
<name>A0A9J6DKM2_RHIMP</name>